<evidence type="ECO:0000313" key="4">
    <source>
        <dbReference type="Proteomes" id="UP000199274"/>
    </source>
</evidence>
<organism evidence="3 4">
    <name type="scientific">Flavobacterium omnivorum</name>
    <dbReference type="NCBI Taxonomy" id="178355"/>
    <lineage>
        <taxon>Bacteria</taxon>
        <taxon>Pseudomonadati</taxon>
        <taxon>Bacteroidota</taxon>
        <taxon>Flavobacteriia</taxon>
        <taxon>Flavobacteriales</taxon>
        <taxon>Flavobacteriaceae</taxon>
        <taxon>Flavobacterium</taxon>
    </lineage>
</organism>
<protein>
    <submittedName>
        <fullName evidence="3">CheY chemotaxis protein or a CheY-like REC (Receiver) domain</fullName>
    </submittedName>
</protein>
<proteinExistence type="predicted"/>
<dbReference type="OrthoDB" id="659223at2"/>
<evidence type="ECO:0000256" key="1">
    <source>
        <dbReference type="PROSITE-ProRule" id="PRU00169"/>
    </source>
</evidence>
<sequence>MFNKVLVAEDLDTISVAVVQALEKLSIAEIHSTKYCDDAFLKIKKAIYDNAPYDLMISDLSFKSDHREDKLTSGEELIEAIKKIQPDIKTIIFSIEDKSFRIKSLFNNLGINAYVCKGRDSIEELQTAIQRIYNNEEVKTSNELALTLRDKTLFEIESYDISLLKSLSKGLTVEDISTEFKDSGIIPNSNSSLEKRINKLKVYFKANNNVHLIAITKDLGLV</sequence>
<feature type="domain" description="Response regulatory" evidence="2">
    <location>
        <begin position="4"/>
        <end position="132"/>
    </location>
</feature>
<gene>
    <name evidence="3" type="ORF">SAMN04488062_102110</name>
</gene>
<reference evidence="4" key="1">
    <citation type="submission" date="2016-10" db="EMBL/GenBank/DDBJ databases">
        <authorList>
            <person name="Varghese N."/>
            <person name="Submissions S."/>
        </authorList>
    </citation>
    <scope>NUCLEOTIDE SEQUENCE [LARGE SCALE GENOMIC DNA]</scope>
    <source>
        <strain evidence="4">CGMCC 1.2747</strain>
    </source>
</reference>
<dbReference type="InterPro" id="IPR011006">
    <property type="entry name" value="CheY-like_superfamily"/>
</dbReference>
<dbReference type="PROSITE" id="PS50110">
    <property type="entry name" value="RESPONSE_REGULATORY"/>
    <property type="match status" value="1"/>
</dbReference>
<dbReference type="RefSeq" id="WP_091254918.1">
    <property type="nucleotide sequence ID" value="NZ_FNDB01000002.1"/>
</dbReference>
<evidence type="ECO:0000313" key="3">
    <source>
        <dbReference type="EMBL" id="SDG77530.1"/>
    </source>
</evidence>
<dbReference type="GO" id="GO:0000160">
    <property type="term" value="P:phosphorelay signal transduction system"/>
    <property type="evidence" value="ECO:0007669"/>
    <property type="project" value="InterPro"/>
</dbReference>
<dbReference type="AlphaFoldDB" id="A0A1G7X1V5"/>
<accession>A0A1G7X1V5</accession>
<dbReference type="Gene3D" id="3.40.50.2300">
    <property type="match status" value="1"/>
</dbReference>
<evidence type="ECO:0000259" key="2">
    <source>
        <dbReference type="PROSITE" id="PS50110"/>
    </source>
</evidence>
<feature type="modified residue" description="4-aspartylphosphate" evidence="1">
    <location>
        <position position="59"/>
    </location>
</feature>
<name>A0A1G7X1V5_9FLAO</name>
<keyword evidence="1" id="KW-0597">Phosphoprotein</keyword>
<dbReference type="Proteomes" id="UP000199274">
    <property type="component" value="Unassembled WGS sequence"/>
</dbReference>
<keyword evidence="4" id="KW-1185">Reference proteome</keyword>
<dbReference type="InterPro" id="IPR001789">
    <property type="entry name" value="Sig_transdc_resp-reg_receiver"/>
</dbReference>
<dbReference type="STRING" id="178355.SAMN04488062_102110"/>
<dbReference type="EMBL" id="FNDB01000002">
    <property type="protein sequence ID" value="SDG77530.1"/>
    <property type="molecule type" value="Genomic_DNA"/>
</dbReference>
<dbReference type="SUPFAM" id="SSF52172">
    <property type="entry name" value="CheY-like"/>
    <property type="match status" value="1"/>
</dbReference>